<dbReference type="PANTHER" id="PTHR43447">
    <property type="entry name" value="ALPHA-AMYLASE"/>
    <property type="match status" value="1"/>
</dbReference>
<dbReference type="EMBL" id="MUIO01000042">
    <property type="protein sequence ID" value="ORC59008.1"/>
    <property type="molecule type" value="Genomic_DNA"/>
</dbReference>
<dbReference type="InterPro" id="IPR013784">
    <property type="entry name" value="Carb-bd-like_fold"/>
</dbReference>
<dbReference type="Pfam" id="PF09081">
    <property type="entry name" value="AMT4_dom_C"/>
    <property type="match status" value="1"/>
</dbReference>
<dbReference type="Proteomes" id="UP000192815">
    <property type="component" value="Unassembled WGS sequence"/>
</dbReference>
<reference evidence="4" key="1">
    <citation type="submission" date="2017-02" db="EMBL/GenBank/DDBJ databases">
        <title>Pseudomonas floridae sp. nov., a novel pathogenic bacterial species isolated from tomato.</title>
        <authorList>
            <person name="Timilsina S."/>
            <person name="Vallad G.E."/>
            <person name="Jones J.B."/>
        </authorList>
    </citation>
    <scope>NUCLEOTIDE SEQUENCE [LARGE SCALE GENOMIC DNA]</scope>
    <source>
        <strain evidence="4">GEV388</strain>
    </source>
</reference>
<dbReference type="GO" id="GO:0005975">
    <property type="term" value="P:carbohydrate metabolic process"/>
    <property type="evidence" value="ECO:0007669"/>
    <property type="project" value="InterPro"/>
</dbReference>
<dbReference type="OrthoDB" id="9805159at2"/>
<proteinExistence type="predicted"/>
<dbReference type="STRING" id="1958950.BZK31_12620"/>
<keyword evidence="4" id="KW-1185">Reference proteome</keyword>
<dbReference type="SMART" id="SM00642">
    <property type="entry name" value="Aamy"/>
    <property type="match status" value="1"/>
</dbReference>
<keyword evidence="1" id="KW-0732">Signal</keyword>
<evidence type="ECO:0000313" key="3">
    <source>
        <dbReference type="EMBL" id="ORC59008.1"/>
    </source>
</evidence>
<accession>A0A1X0N5X3</accession>
<comment type="caution">
    <text evidence="3">The sequence shown here is derived from an EMBL/GenBank/DDBJ whole genome shotgun (WGS) entry which is preliminary data.</text>
</comment>
<evidence type="ECO:0000256" key="1">
    <source>
        <dbReference type="SAM" id="SignalP"/>
    </source>
</evidence>
<dbReference type="SMART" id="SM01065">
    <property type="entry name" value="CBM_2"/>
    <property type="match status" value="1"/>
</dbReference>
<feature type="signal peptide" evidence="1">
    <location>
        <begin position="1"/>
        <end position="21"/>
    </location>
</feature>
<evidence type="ECO:0000259" key="2">
    <source>
        <dbReference type="PROSITE" id="PS51166"/>
    </source>
</evidence>
<name>A0A1X0N5X3_9PSED</name>
<dbReference type="InterPro" id="IPR013783">
    <property type="entry name" value="Ig-like_fold"/>
</dbReference>
<sequence>MHFFRFIALPILVLTCQIALAEDLRGNTARGLRNDGGDEILLQGFHWNSSRSTPQSWYSMLKDKAPQIRADGFTSVWMPVPWRDTSHWSDANTQASGGGEGYFWQDFDKNSAYGNADTFKQAVDALSAAGVKLVYDVVPNHMDRQHIGPQLKERLSDKEDWRDGCTQCDDGDPFMGGEADLNTAKPEVFALFGEEFARLRDSHSADGLRFDFVKGYSAATVNRWMEAFGDQQFCVGELWKAPGEYPPEDSRHIASWQDALKQWSDQSRCTVFDFALKERMQNGDITQWKYGLNANPDANWRAAAVTFVDNHDTGYSPGANGGQHHWALPEHLRDQAYAYILSSPGTPTVYWPDMYDWPRGSLLRQLIQIRRSAGIRADSPISFLKTATGLVAEVTGTRQLLLIALGSDYRNEQVPASFKPALSSGANEAIRIWRANAVEVQLTCTNGQTRWGEGVYAIGSGLELGEWDPARAVRLDETGEYPDWRQRIRVADNAAYEWKCIVRSDAEPEKVIKWQEGANTRFVAKEGGDSKGGL</sequence>
<organism evidence="3 4">
    <name type="scientific">Pseudomonas floridensis</name>
    <dbReference type="NCBI Taxonomy" id="1958950"/>
    <lineage>
        <taxon>Bacteria</taxon>
        <taxon>Pseudomonadati</taxon>
        <taxon>Pseudomonadota</taxon>
        <taxon>Gammaproteobacteria</taxon>
        <taxon>Pseudomonadales</taxon>
        <taxon>Pseudomonadaceae</taxon>
        <taxon>Pseudomonas</taxon>
    </lineage>
</organism>
<dbReference type="InterPro" id="IPR006047">
    <property type="entry name" value="GH13_cat_dom"/>
</dbReference>
<evidence type="ECO:0000313" key="4">
    <source>
        <dbReference type="Proteomes" id="UP000192815"/>
    </source>
</evidence>
<dbReference type="Gene3D" id="3.20.20.80">
    <property type="entry name" value="Glycosidases"/>
    <property type="match status" value="1"/>
</dbReference>
<dbReference type="SUPFAM" id="SSF49452">
    <property type="entry name" value="Starch-binding domain-like"/>
    <property type="match status" value="1"/>
</dbReference>
<dbReference type="InterPro" id="IPR017853">
    <property type="entry name" value="GH"/>
</dbReference>
<dbReference type="InterPro" id="IPR013780">
    <property type="entry name" value="Glyco_hydro_b"/>
</dbReference>
<dbReference type="Gene3D" id="2.60.40.10">
    <property type="entry name" value="Immunoglobulins"/>
    <property type="match status" value="1"/>
</dbReference>
<dbReference type="SUPFAM" id="SSF51445">
    <property type="entry name" value="(Trans)glycosidases"/>
    <property type="match status" value="1"/>
</dbReference>
<dbReference type="InterPro" id="IPR002044">
    <property type="entry name" value="CBM20"/>
</dbReference>
<protein>
    <submittedName>
        <fullName evidence="3">Glucan 1,4-alpha-maltohexaosidase</fullName>
    </submittedName>
</protein>
<feature type="domain" description="CBM20" evidence="2">
    <location>
        <begin position="432"/>
        <end position="534"/>
    </location>
</feature>
<feature type="chain" id="PRO_5012462192" evidence="1">
    <location>
        <begin position="22"/>
        <end position="534"/>
    </location>
</feature>
<dbReference type="GO" id="GO:2001070">
    <property type="term" value="F:starch binding"/>
    <property type="evidence" value="ECO:0007669"/>
    <property type="project" value="InterPro"/>
</dbReference>
<dbReference type="InterPro" id="IPR015165">
    <property type="entry name" value="AMT4_domain_C"/>
</dbReference>
<dbReference type="Pfam" id="PF00686">
    <property type="entry name" value="CBM_20"/>
    <property type="match status" value="1"/>
</dbReference>
<dbReference type="AlphaFoldDB" id="A0A1X0N5X3"/>
<dbReference type="RefSeq" id="WP_083183167.1">
    <property type="nucleotide sequence ID" value="NZ_CBCRZR010000034.1"/>
</dbReference>
<dbReference type="SUPFAM" id="SSF51011">
    <property type="entry name" value="Glycosyl hydrolase domain"/>
    <property type="match status" value="1"/>
</dbReference>
<dbReference type="PROSITE" id="PS51166">
    <property type="entry name" value="CBM20"/>
    <property type="match status" value="1"/>
</dbReference>
<dbReference type="Gene3D" id="2.60.40.1180">
    <property type="entry name" value="Golgi alpha-mannosidase II"/>
    <property type="match status" value="1"/>
</dbReference>
<gene>
    <name evidence="3" type="ORF">BZK31_12620</name>
</gene>